<evidence type="ECO:0000313" key="2">
    <source>
        <dbReference type="EMBL" id="QTC93315.1"/>
    </source>
</evidence>
<keyword evidence="2" id="KW-0121">Carboxypeptidase</keyword>
<keyword evidence="1" id="KW-0812">Transmembrane</keyword>
<reference evidence="2" key="1">
    <citation type="submission" date="2020-09" db="EMBL/GenBank/DDBJ databases">
        <title>Brevundimonas sp. LVF2 isolated from a puddle in Goettingen, Germany.</title>
        <authorList>
            <person name="Friedrich I."/>
            <person name="Klassen A."/>
            <person name="Hannes N."/>
            <person name="Schneider D."/>
            <person name="Hertel R."/>
            <person name="Daniel R."/>
        </authorList>
    </citation>
    <scope>NUCLEOTIDE SEQUENCE</scope>
    <source>
        <strain evidence="2">LVF2</strain>
    </source>
</reference>
<feature type="transmembrane region" description="Helical" evidence="1">
    <location>
        <begin position="6"/>
        <end position="25"/>
    </location>
</feature>
<name>A0A975C7A7_9CAUL</name>
<feature type="transmembrane region" description="Helical" evidence="1">
    <location>
        <begin position="37"/>
        <end position="56"/>
    </location>
</feature>
<accession>A0A975C7A7</accession>
<protein>
    <submittedName>
        <fullName evidence="2">Carboxypeptidase regulatory-like domain-containing protein</fullName>
    </submittedName>
</protein>
<organism evidence="2 3">
    <name type="scientific">Brevundimonas goettingensis</name>
    <dbReference type="NCBI Taxonomy" id="2774190"/>
    <lineage>
        <taxon>Bacteria</taxon>
        <taxon>Pseudomonadati</taxon>
        <taxon>Pseudomonadota</taxon>
        <taxon>Alphaproteobacteria</taxon>
        <taxon>Caulobacterales</taxon>
        <taxon>Caulobacteraceae</taxon>
        <taxon>Brevundimonas</taxon>
    </lineage>
</organism>
<evidence type="ECO:0000256" key="1">
    <source>
        <dbReference type="SAM" id="Phobius"/>
    </source>
</evidence>
<sequence length="602" mass="62041">MTPKLILALILTAAVLAAWVRLILWRRGAPAFPLWRFVVLIGVQPVWAALLFLGLFPPALPVAGGTLTVLTANAPRTAAASGGQSVALPEVAVPGVERVPDLGTALRLYPDVRRIRVLGDGLTARDRDAAGGLAVDFTPTAPRPGLISLTPPARIAPGMRFQTGGQVAGLPGAVVDLVDPAGRVTDSQAVDAEGRFTVSGTARAAGLVTFGVRVKDGQRVVEQADVPVRIEADAKPRLLILAGAPGPEVKYLRRWATDAGFTVNTQMSAGGGVQLGDPAIAINAATLRQFDVAVIDDRSWPGARPAVLAAVRDGLGLVLRASGPLDGAGRASWRSLGFALTGPDVLSPIALPAATDAAVARTRSGIGSADAPADAEMGEPFIPELSRLAAIPGGADAVPLIRDAGGATLSAWRAVGLGRVAVFTGVDSYGLTLTGHGALYGDWWSGMLAAVARPSAGAPVVTGPAWVGDRLTLCNLSANARVQSPNGAAATLIPDPAAGGCAGLWPAASGWHLLRTTDARGAEQISPLYVQPADRLLGIKAARDRDATLMLGRKPTPAAASGEVRTQPGPSWPWLLAWLLLGGGLWWFERSNLGRAVPKTDQ</sequence>
<keyword evidence="3" id="KW-1185">Reference proteome</keyword>
<evidence type="ECO:0000313" key="3">
    <source>
        <dbReference type="Proteomes" id="UP000663918"/>
    </source>
</evidence>
<proteinExistence type="predicted"/>
<dbReference type="Proteomes" id="UP000663918">
    <property type="component" value="Chromosome"/>
</dbReference>
<dbReference type="GO" id="GO:0004180">
    <property type="term" value="F:carboxypeptidase activity"/>
    <property type="evidence" value="ECO:0007669"/>
    <property type="project" value="UniProtKB-KW"/>
</dbReference>
<keyword evidence="1" id="KW-0472">Membrane</keyword>
<keyword evidence="2" id="KW-0645">Protease</keyword>
<dbReference type="EMBL" id="CP062222">
    <property type="protein sequence ID" value="QTC93315.1"/>
    <property type="molecule type" value="Genomic_DNA"/>
</dbReference>
<dbReference type="InterPro" id="IPR029062">
    <property type="entry name" value="Class_I_gatase-like"/>
</dbReference>
<dbReference type="AlphaFoldDB" id="A0A975C7A7"/>
<keyword evidence="2" id="KW-0378">Hydrolase</keyword>
<dbReference type="KEGG" id="bgoe:IFJ75_11240"/>
<dbReference type="SUPFAM" id="SSF52317">
    <property type="entry name" value="Class I glutamine amidotransferase-like"/>
    <property type="match status" value="1"/>
</dbReference>
<keyword evidence="1" id="KW-1133">Transmembrane helix</keyword>
<gene>
    <name evidence="2" type="ORF">IFJ75_11240</name>
</gene>